<dbReference type="PANTHER" id="PTHR46346">
    <property type="entry name" value="PHOSPHATIDYLINOSITOL N-ACETYLGLUCOSAMINYLTRANSFERASE SUBUNIT P"/>
    <property type="match status" value="1"/>
</dbReference>
<dbReference type="GO" id="GO:0016020">
    <property type="term" value="C:membrane"/>
    <property type="evidence" value="ECO:0007669"/>
    <property type="project" value="UniProtKB-SubCell"/>
</dbReference>
<dbReference type="InterPro" id="IPR013717">
    <property type="entry name" value="PIG-P"/>
</dbReference>
<feature type="transmembrane region" description="Helical" evidence="5">
    <location>
        <begin position="79"/>
        <end position="100"/>
    </location>
</feature>
<keyword evidence="2 5" id="KW-0812">Transmembrane</keyword>
<dbReference type="GeneID" id="30982098"/>
<dbReference type="AlphaFoldDB" id="A0A1E4SEX7"/>
<reference evidence="8" key="1">
    <citation type="submission" date="2016-05" db="EMBL/GenBank/DDBJ databases">
        <title>Comparative genomics of biotechnologically important yeasts.</title>
        <authorList>
            <consortium name="DOE Joint Genome Institute"/>
            <person name="Riley R."/>
            <person name="Haridas S."/>
            <person name="Wolfe K.H."/>
            <person name="Lopes M.R."/>
            <person name="Hittinger C.T."/>
            <person name="Goker M."/>
            <person name="Salamov A."/>
            <person name="Wisecaver J."/>
            <person name="Long T.M."/>
            <person name="Aerts A.L."/>
            <person name="Barry K."/>
            <person name="Choi C."/>
            <person name="Clum A."/>
            <person name="Coughlan A.Y."/>
            <person name="Deshpande S."/>
            <person name="Douglass A.P."/>
            <person name="Hanson S.J."/>
            <person name="Klenk H.-P."/>
            <person name="Labutti K."/>
            <person name="Lapidus A."/>
            <person name="Lindquist E."/>
            <person name="Lipzen A."/>
            <person name="Meier-Kolthoff J.P."/>
            <person name="Ohm R.A."/>
            <person name="Otillar R.P."/>
            <person name="Pangilinan J."/>
            <person name="Peng Y."/>
            <person name="Rokas A."/>
            <person name="Rosa C.A."/>
            <person name="Scheuner C."/>
            <person name="Sibirny A.A."/>
            <person name="Slot J.C."/>
            <person name="Stielow J.B."/>
            <person name="Sun H."/>
            <person name="Kurtzman C.P."/>
            <person name="Blackwell M."/>
            <person name="Grigoriev I.V."/>
            <person name="Jeffries T.W."/>
        </authorList>
    </citation>
    <scope>NUCLEOTIDE SEQUENCE [LARGE SCALE GENOMIC DNA]</scope>
    <source>
        <strain evidence="8">NRRL Y-17324</strain>
    </source>
</reference>
<dbReference type="OrthoDB" id="690928at2759"/>
<dbReference type="RefSeq" id="XP_020063189.1">
    <property type="nucleotide sequence ID" value="XM_020207961.1"/>
</dbReference>
<protein>
    <submittedName>
        <fullName evidence="7">PIG-P-domain-containing protein</fullName>
    </submittedName>
</protein>
<dbReference type="GO" id="GO:0006506">
    <property type="term" value="P:GPI anchor biosynthetic process"/>
    <property type="evidence" value="ECO:0007669"/>
    <property type="project" value="TreeGrafter"/>
</dbReference>
<accession>A0A1E4SEX7</accession>
<evidence type="ECO:0000256" key="3">
    <source>
        <dbReference type="ARBA" id="ARBA00022989"/>
    </source>
</evidence>
<evidence type="ECO:0000256" key="5">
    <source>
        <dbReference type="SAM" id="Phobius"/>
    </source>
</evidence>
<dbReference type="GO" id="GO:0005783">
    <property type="term" value="C:endoplasmic reticulum"/>
    <property type="evidence" value="ECO:0007669"/>
    <property type="project" value="TreeGrafter"/>
</dbReference>
<evidence type="ECO:0000313" key="8">
    <source>
        <dbReference type="Proteomes" id="UP000094285"/>
    </source>
</evidence>
<dbReference type="PANTHER" id="PTHR46346:SF1">
    <property type="entry name" value="PHOSPHATIDYLINOSITOL N-ACETYLGLUCOSAMINYLTRANSFERASE SUBUNIT P"/>
    <property type="match status" value="1"/>
</dbReference>
<proteinExistence type="predicted"/>
<dbReference type="Pfam" id="PF08510">
    <property type="entry name" value="PIG-P"/>
    <property type="match status" value="1"/>
</dbReference>
<feature type="transmembrane region" description="Helical" evidence="5">
    <location>
        <begin position="40"/>
        <end position="59"/>
    </location>
</feature>
<dbReference type="STRING" id="984487.A0A1E4SEX7"/>
<organism evidence="7 8">
    <name type="scientific">Suhomyces tanzawaensis NRRL Y-17324</name>
    <dbReference type="NCBI Taxonomy" id="984487"/>
    <lineage>
        <taxon>Eukaryota</taxon>
        <taxon>Fungi</taxon>
        <taxon>Dikarya</taxon>
        <taxon>Ascomycota</taxon>
        <taxon>Saccharomycotina</taxon>
        <taxon>Pichiomycetes</taxon>
        <taxon>Debaryomycetaceae</taxon>
        <taxon>Suhomyces</taxon>
    </lineage>
</organism>
<gene>
    <name evidence="7" type="ORF">CANTADRAFT_27015</name>
</gene>
<comment type="subcellular location">
    <subcellularLocation>
        <location evidence="1">Membrane</location>
        <topology evidence="1">Multi-pass membrane protein</topology>
    </subcellularLocation>
</comment>
<feature type="domain" description="PIG-P" evidence="6">
    <location>
        <begin position="35"/>
        <end position="164"/>
    </location>
</feature>
<dbReference type="Proteomes" id="UP000094285">
    <property type="component" value="Unassembled WGS sequence"/>
</dbReference>
<dbReference type="EMBL" id="KV453914">
    <property type="protein sequence ID" value="ODV78067.1"/>
    <property type="molecule type" value="Genomic_DNA"/>
</dbReference>
<evidence type="ECO:0000313" key="7">
    <source>
        <dbReference type="EMBL" id="ODV78067.1"/>
    </source>
</evidence>
<name>A0A1E4SEX7_9ASCO</name>
<sequence>MSLRSRTASPDIQPVEDSLARQSDVTVSTNITPYAEYKGFFMYVLSALVLVLWTCWALLPEWFIQDYLSIHYYPDNYWSLAIPAYSLMAMLFVYIALALYNTEVKTFPLDDIRNFIDEHSAFAGAVGTSGLSHHQQVARAVEYVHKAPSGVWDLPITLVNEVLYSDKEST</sequence>
<keyword evidence="3 5" id="KW-1133">Transmembrane helix</keyword>
<keyword evidence="4 5" id="KW-0472">Membrane</keyword>
<keyword evidence="8" id="KW-1185">Reference proteome</keyword>
<evidence type="ECO:0000256" key="4">
    <source>
        <dbReference type="ARBA" id="ARBA00023136"/>
    </source>
</evidence>
<evidence type="ECO:0000256" key="1">
    <source>
        <dbReference type="ARBA" id="ARBA00004141"/>
    </source>
</evidence>
<evidence type="ECO:0000256" key="2">
    <source>
        <dbReference type="ARBA" id="ARBA00022692"/>
    </source>
</evidence>
<evidence type="ECO:0000259" key="6">
    <source>
        <dbReference type="Pfam" id="PF08510"/>
    </source>
</evidence>
<dbReference type="InterPro" id="IPR052263">
    <property type="entry name" value="GPI_Anchor_Biosynth"/>
</dbReference>